<accession>A0A1G6Q7Y0</accession>
<dbReference type="STRING" id="1226327.SAMN05421732_1184"/>
<dbReference type="Proteomes" id="UP000243468">
    <property type="component" value="Unassembled WGS sequence"/>
</dbReference>
<dbReference type="AlphaFoldDB" id="A0A1G6Q7Y0"/>
<dbReference type="InterPro" id="IPR021457">
    <property type="entry name" value="DUF3108"/>
</dbReference>
<keyword evidence="1" id="KW-0732">Signal</keyword>
<evidence type="ECO:0000256" key="1">
    <source>
        <dbReference type="SAM" id="SignalP"/>
    </source>
</evidence>
<evidence type="ECO:0008006" key="4">
    <source>
        <dbReference type="Google" id="ProtNLM"/>
    </source>
</evidence>
<reference evidence="3" key="1">
    <citation type="submission" date="2016-09" db="EMBL/GenBank/DDBJ databases">
        <authorList>
            <person name="Varghese N."/>
            <person name="Submissions S."/>
        </authorList>
    </citation>
    <scope>NUCLEOTIDE SEQUENCE [LARGE SCALE GENOMIC DNA]</scope>
    <source>
        <strain evidence="3">ANC 4667</strain>
    </source>
</reference>
<sequence length="238" mass="26219">MAHNVLKTVAFASGLTTTLLLAGVSTQTFAMSPFQASYQFNYNGKNMGSATRTLSKSGNNWTYVFAAKAGAMASATETSHFSLNDKGDILSNSFSRHSKILVHNSTMSINFNSNAQTIHTKKDKKAYSFDWKAGVLDELNAELQLREDLKSSGLKSNYLIADAKEVESRHFIKQGNETVKTAYGTFDTIKVVLKHKKPNRDTIFWLAPQLDYTPVKVTHQDGKASYGLLLTGYKGPTS</sequence>
<feature type="signal peptide" evidence="1">
    <location>
        <begin position="1"/>
        <end position="30"/>
    </location>
</feature>
<dbReference type="EMBL" id="FMYO01000018">
    <property type="protein sequence ID" value="SDC87747.1"/>
    <property type="molecule type" value="Genomic_DNA"/>
</dbReference>
<evidence type="ECO:0000313" key="2">
    <source>
        <dbReference type="EMBL" id="SDC87747.1"/>
    </source>
</evidence>
<feature type="chain" id="PRO_5017394063" description="DUF3108 domain-containing protein" evidence="1">
    <location>
        <begin position="31"/>
        <end position="238"/>
    </location>
</feature>
<name>A0A1G6Q7Y0_9GAMM</name>
<proteinExistence type="predicted"/>
<organism evidence="2 3">
    <name type="scientific">Acinetobacter kookii</name>
    <dbReference type="NCBI Taxonomy" id="1226327"/>
    <lineage>
        <taxon>Bacteria</taxon>
        <taxon>Pseudomonadati</taxon>
        <taxon>Pseudomonadota</taxon>
        <taxon>Gammaproteobacteria</taxon>
        <taxon>Moraxellales</taxon>
        <taxon>Moraxellaceae</taxon>
        <taxon>Acinetobacter</taxon>
    </lineage>
</organism>
<protein>
    <recommendedName>
        <fullName evidence="4">DUF3108 domain-containing protein</fullName>
    </recommendedName>
</protein>
<gene>
    <name evidence="2" type="ORF">SAMN05421732_1184</name>
</gene>
<dbReference type="RefSeq" id="WP_092821096.1">
    <property type="nucleotide sequence ID" value="NZ_BAABKJ010000013.1"/>
</dbReference>
<evidence type="ECO:0000313" key="3">
    <source>
        <dbReference type="Proteomes" id="UP000243468"/>
    </source>
</evidence>
<keyword evidence="3" id="KW-1185">Reference proteome</keyword>
<dbReference type="OrthoDB" id="6007799at2"/>
<dbReference type="Pfam" id="PF11306">
    <property type="entry name" value="DUF3108"/>
    <property type="match status" value="1"/>
</dbReference>